<dbReference type="AlphaFoldDB" id="A0A419UWM8"/>
<dbReference type="OrthoDB" id="484214at2"/>
<proteinExistence type="predicted"/>
<dbReference type="RefSeq" id="WP_120194102.1">
    <property type="nucleotide sequence ID" value="NZ_RAPK01000011.1"/>
</dbReference>
<organism evidence="1 2">
    <name type="scientific">Sinobaca qinghaiensis</name>
    <dbReference type="NCBI Taxonomy" id="342944"/>
    <lineage>
        <taxon>Bacteria</taxon>
        <taxon>Bacillati</taxon>
        <taxon>Bacillota</taxon>
        <taxon>Bacilli</taxon>
        <taxon>Bacillales</taxon>
        <taxon>Sporolactobacillaceae</taxon>
        <taxon>Sinobaca</taxon>
    </lineage>
</organism>
<gene>
    <name evidence="1" type="ORF">ATL39_2958</name>
</gene>
<keyword evidence="2" id="KW-1185">Reference proteome</keyword>
<name>A0A419UWM8_9BACL</name>
<dbReference type="GO" id="GO:0016301">
    <property type="term" value="F:kinase activity"/>
    <property type="evidence" value="ECO:0007669"/>
    <property type="project" value="UniProtKB-KW"/>
</dbReference>
<dbReference type="Gene3D" id="3.40.50.300">
    <property type="entry name" value="P-loop containing nucleotide triphosphate hydrolases"/>
    <property type="match status" value="1"/>
</dbReference>
<accession>A0A419UWM8</accession>
<reference evidence="1 2" key="1">
    <citation type="submission" date="2018-09" db="EMBL/GenBank/DDBJ databases">
        <title>Genomic Encyclopedia of Archaeal and Bacterial Type Strains, Phase II (KMG-II): from individual species to whole genera.</title>
        <authorList>
            <person name="Goeker M."/>
        </authorList>
    </citation>
    <scope>NUCLEOTIDE SEQUENCE [LARGE SCALE GENOMIC DNA]</scope>
    <source>
        <strain evidence="1 2">DSM 17008</strain>
    </source>
</reference>
<sequence>MSSVVMIGPICSGKSTVSALLADMLQSPRCCMDSIRFSYYKELGFSEEKQEHIRKKEGFPGVYQYWKPFEAHAVKRALEDFPDHIHDFGAGHSVQEEQGSASVVKKALHAAEVFLLLPSPDIEKSKNILRQQLLHRTHNPAVLDINDYFAEHGMNRELADHIIYTDNKSAQTVGIEIKKILQESARHA</sequence>
<dbReference type="Proteomes" id="UP000285120">
    <property type="component" value="Unassembled WGS sequence"/>
</dbReference>
<dbReference type="EMBL" id="RAPK01000011">
    <property type="protein sequence ID" value="RKD69538.1"/>
    <property type="molecule type" value="Genomic_DNA"/>
</dbReference>
<evidence type="ECO:0000313" key="2">
    <source>
        <dbReference type="Proteomes" id="UP000285120"/>
    </source>
</evidence>
<keyword evidence="1" id="KW-0418">Kinase</keyword>
<evidence type="ECO:0000313" key="1">
    <source>
        <dbReference type="EMBL" id="RKD69538.1"/>
    </source>
</evidence>
<dbReference type="InterPro" id="IPR027417">
    <property type="entry name" value="P-loop_NTPase"/>
</dbReference>
<dbReference type="SUPFAM" id="SSF52540">
    <property type="entry name" value="P-loop containing nucleoside triphosphate hydrolases"/>
    <property type="match status" value="1"/>
</dbReference>
<protein>
    <submittedName>
        <fullName evidence="1">Shikimate kinase</fullName>
    </submittedName>
</protein>
<keyword evidence="1" id="KW-0808">Transferase</keyword>
<comment type="caution">
    <text evidence="1">The sequence shown here is derived from an EMBL/GenBank/DDBJ whole genome shotgun (WGS) entry which is preliminary data.</text>
</comment>